<sequence>MPLDRLTRPLTGSTGNGHFRFQHIFLLGLVIVGLVGEVQAEATRTPVEKSLCCQGRLYGVFDLSGTWEGVSVHNPPFGTFGEPNMLYETTGISGRAVWTVNLTDQSVGDIQGNGGQEVVQTYTGTYIETWYESPNFTGACTVFPTTNCRVVNRYASYDVVFSIRWCLASEGFVFRSIVATDVTLVETDSGIDVPSKLVINEQAGEFCPSVTPTLSLATYDYQDNLMIWGFYPVTGGTHSAFQEPSQYDVREFRDGPRQDCGCENQGTNRPHFQIAKKIGPADVATLRGDVMFTLDSSLPLDLVDPPFRPLGEMSLLQQNVAVAERLPGETDIEWQSYLDTIKDGFIFMNTVPEYDAGLYTFSDVPLFQVLTVNQRPVVRPARYRLRLRGINVEEYVTGSDPLETTFTQFTTADAFNLQVGETANLTVSPIDAIPLKKALINELSELSPTRYLAIENQALLQVNAIESGSPTDAQLEGLNRAVLAERAARDGARFAEQHVAQLLTGLGEIAGFFIDEVLDSFGTGSKLKDKKDELAKIESGVDVSALAGDGWSDVPATDAEVKQAMEKYIKENFDLQISQIAEQIKAWFKVGLMELKNVLELAGMQSADTDLAIGLIEVTFETVMNTLISQGAGAVGSVAKAAVKLALQSAQDEVFDTLPNAYTDQTDHALSWGESQFESWGTSHPPTYSTNKGWVEDELLQMGIDSYASLSSAQFAMDISAGFNVAEDTLAIGEAIPLIKKAKWAAKIGKYISGVVAWRWPLRSTFWDVPERVEGGVAKAFGQLPGSVFPTVVSPPDQPQGAPPAGLGGIVPQRLENTLLALETETGLLVVAWQSDAIDVVLGSVDGAEPGDFMPLIGQATSDFDDLMALAASNRELFANGRQMQSALLQTGIALEEATGVAAGQQMVLLSRVVTRSYSGPGDPGYLRDRGRVVASLNRLLAISEGVRTGIGLFEDGVQFSTFDSAVVIGGVEPVSQATAGAEVTQMNEVFIISARIRNLGPEAVSGVEAELSLPLVSPLNIDSSVIQAPPGGALAANDGTVDSGADETVLSWQVTYTGPLDDAIRIPLEIVTRSTSVDDPGRYFGAFGLLRVSGDVFDPDDDGMPSAWESDNGLNPAMDDADSDAESDGVSNGEEFDRETNPQVADSDGDGIEDADEIAGTGGWITDPANADSDGDGEPDGTDGSPLDPTTTAPMVAPEPVVAVAPSLVALDAETPRAVVSISNVGTGALLWRVESDDDTLVVAGNPDAGVQAGSLLMVGVANGVDPAGLIGQSIEVRVTDAAGTVADSQVITVTFNDPGEEFFEDGFEE</sequence>
<feature type="region of interest" description="Disordered" evidence="1">
    <location>
        <begin position="1101"/>
        <end position="1195"/>
    </location>
</feature>
<dbReference type="Proteomes" id="UP001359886">
    <property type="component" value="Unassembled WGS sequence"/>
</dbReference>
<evidence type="ECO:0000313" key="3">
    <source>
        <dbReference type="Proteomes" id="UP001359886"/>
    </source>
</evidence>
<organism evidence="2 3">
    <name type="scientific">Elongatibacter sediminis</name>
    <dbReference type="NCBI Taxonomy" id="3119006"/>
    <lineage>
        <taxon>Bacteria</taxon>
        <taxon>Pseudomonadati</taxon>
        <taxon>Pseudomonadota</taxon>
        <taxon>Gammaproteobacteria</taxon>
        <taxon>Chromatiales</taxon>
        <taxon>Wenzhouxiangellaceae</taxon>
        <taxon>Elongatibacter</taxon>
    </lineage>
</organism>
<proteinExistence type="predicted"/>
<reference evidence="2 3" key="1">
    <citation type="submission" date="2024-02" db="EMBL/GenBank/DDBJ databases">
        <title>A novel Wenzhouxiangellaceae bacterium, isolated from coastal sediments.</title>
        <authorList>
            <person name="Du Z.-J."/>
            <person name="Ye Y.-Q."/>
            <person name="Zhang X.-Y."/>
        </authorList>
    </citation>
    <scope>NUCLEOTIDE SEQUENCE [LARGE SCALE GENOMIC DNA]</scope>
    <source>
        <strain evidence="2 3">CH-27</strain>
    </source>
</reference>
<feature type="compositionally biased region" description="Acidic residues" evidence="1">
    <location>
        <begin position="1148"/>
        <end position="1158"/>
    </location>
</feature>
<evidence type="ECO:0008006" key="4">
    <source>
        <dbReference type="Google" id="ProtNLM"/>
    </source>
</evidence>
<name>A0AAW9R4Z2_9GAMM</name>
<dbReference type="EMBL" id="JAZHOG010000001">
    <property type="protein sequence ID" value="MEJ8566352.1"/>
    <property type="molecule type" value="Genomic_DNA"/>
</dbReference>
<dbReference type="RefSeq" id="WP_354693672.1">
    <property type="nucleotide sequence ID" value="NZ_JAZHOG010000001.1"/>
</dbReference>
<keyword evidence="3" id="KW-1185">Reference proteome</keyword>
<accession>A0AAW9R4Z2</accession>
<evidence type="ECO:0000313" key="2">
    <source>
        <dbReference type="EMBL" id="MEJ8566352.1"/>
    </source>
</evidence>
<gene>
    <name evidence="2" type="ORF">V3330_01835</name>
</gene>
<protein>
    <recommendedName>
        <fullName evidence="4">DUF11 domain-containing protein</fullName>
    </recommendedName>
</protein>
<comment type="caution">
    <text evidence="2">The sequence shown here is derived from an EMBL/GenBank/DDBJ whole genome shotgun (WGS) entry which is preliminary data.</text>
</comment>
<evidence type="ECO:0000256" key="1">
    <source>
        <dbReference type="SAM" id="MobiDB-lite"/>
    </source>
</evidence>